<keyword evidence="2" id="KW-0812">Transmembrane</keyword>
<gene>
    <name evidence="4" type="ORF">EV702DRAFT_1202115</name>
</gene>
<comment type="caution">
    <text evidence="4">The sequence shown here is derived from an EMBL/GenBank/DDBJ whole genome shotgun (WGS) entry which is preliminary data.</text>
</comment>
<dbReference type="GO" id="GO:0005524">
    <property type="term" value="F:ATP binding"/>
    <property type="evidence" value="ECO:0007669"/>
    <property type="project" value="InterPro"/>
</dbReference>
<dbReference type="OrthoDB" id="2668125at2759"/>
<dbReference type="GO" id="GO:0016020">
    <property type="term" value="C:membrane"/>
    <property type="evidence" value="ECO:0007669"/>
    <property type="project" value="InterPro"/>
</dbReference>
<feature type="domain" description="CDR ABC transporter" evidence="3">
    <location>
        <begin position="63"/>
        <end position="104"/>
    </location>
</feature>
<proteinExistence type="predicted"/>
<protein>
    <recommendedName>
        <fullName evidence="3">CDR ABC transporter domain-containing protein</fullName>
    </recommendedName>
</protein>
<evidence type="ECO:0000256" key="1">
    <source>
        <dbReference type="ARBA" id="ARBA00022448"/>
    </source>
</evidence>
<dbReference type="AlphaFoldDB" id="A0A9P6ZM64"/>
<evidence type="ECO:0000256" key="2">
    <source>
        <dbReference type="SAM" id="Phobius"/>
    </source>
</evidence>
<keyword evidence="5" id="KW-1185">Reference proteome</keyword>
<keyword evidence="2" id="KW-0472">Membrane</keyword>
<dbReference type="Proteomes" id="UP000714275">
    <property type="component" value="Unassembled WGS sequence"/>
</dbReference>
<feature type="transmembrane region" description="Helical" evidence="2">
    <location>
        <begin position="82"/>
        <end position="103"/>
    </location>
</feature>
<dbReference type="InterPro" id="IPR010929">
    <property type="entry name" value="PDR_CDR_ABC"/>
</dbReference>
<name>A0A9P6ZM64_9AGAM</name>
<reference evidence="4" key="1">
    <citation type="journal article" date="2020" name="New Phytol.">
        <title>Comparative genomics reveals dynamic genome evolution in host specialist ectomycorrhizal fungi.</title>
        <authorList>
            <person name="Lofgren L.A."/>
            <person name="Nguyen N.H."/>
            <person name="Vilgalys R."/>
            <person name="Ruytinx J."/>
            <person name="Liao H.L."/>
            <person name="Branco S."/>
            <person name="Kuo A."/>
            <person name="LaButti K."/>
            <person name="Lipzen A."/>
            <person name="Andreopoulos W."/>
            <person name="Pangilinan J."/>
            <person name="Riley R."/>
            <person name="Hundley H."/>
            <person name="Na H."/>
            <person name="Barry K."/>
            <person name="Grigoriev I.V."/>
            <person name="Stajich J.E."/>
            <person name="Kennedy P.G."/>
        </authorList>
    </citation>
    <scope>NUCLEOTIDE SEQUENCE</scope>
    <source>
        <strain evidence="4">DOB743</strain>
    </source>
</reference>
<dbReference type="Pfam" id="PF06422">
    <property type="entry name" value="PDR_CDR"/>
    <property type="match status" value="1"/>
</dbReference>
<keyword evidence="1" id="KW-0813">Transport</keyword>
<evidence type="ECO:0000259" key="3">
    <source>
        <dbReference type="Pfam" id="PF06422"/>
    </source>
</evidence>
<evidence type="ECO:0000313" key="5">
    <source>
        <dbReference type="Proteomes" id="UP000714275"/>
    </source>
</evidence>
<evidence type="ECO:0000313" key="4">
    <source>
        <dbReference type="EMBL" id="KAG1771085.1"/>
    </source>
</evidence>
<sequence>MYRVSPFIEGLLGQAALPLNLSVNPPKGLTYGNYMSPFVEFASGYLTNPEAAGGCQYCPAKTADQFVHSRFNIKYSDHWRNLGIVFGFVAFNIVAVFWFIYFMRIRTSLLSGRT</sequence>
<keyword evidence="2" id="KW-1133">Transmembrane helix</keyword>
<dbReference type="EMBL" id="JABBWD010000061">
    <property type="protein sequence ID" value="KAG1771085.1"/>
    <property type="molecule type" value="Genomic_DNA"/>
</dbReference>
<organism evidence="4 5">
    <name type="scientific">Suillus placidus</name>
    <dbReference type="NCBI Taxonomy" id="48579"/>
    <lineage>
        <taxon>Eukaryota</taxon>
        <taxon>Fungi</taxon>
        <taxon>Dikarya</taxon>
        <taxon>Basidiomycota</taxon>
        <taxon>Agaricomycotina</taxon>
        <taxon>Agaricomycetes</taxon>
        <taxon>Agaricomycetidae</taxon>
        <taxon>Boletales</taxon>
        <taxon>Suillineae</taxon>
        <taxon>Suillaceae</taxon>
        <taxon>Suillus</taxon>
    </lineage>
</organism>
<accession>A0A9P6ZM64</accession>
<dbReference type="GO" id="GO:0042626">
    <property type="term" value="F:ATPase-coupled transmembrane transporter activity"/>
    <property type="evidence" value="ECO:0007669"/>
    <property type="project" value="InterPro"/>
</dbReference>